<keyword evidence="2" id="KW-1185">Reference proteome</keyword>
<organism evidence="1 2">
    <name type="scientific">Diphasiastrum complanatum</name>
    <name type="common">Issler's clubmoss</name>
    <name type="synonym">Lycopodium complanatum</name>
    <dbReference type="NCBI Taxonomy" id="34168"/>
    <lineage>
        <taxon>Eukaryota</taxon>
        <taxon>Viridiplantae</taxon>
        <taxon>Streptophyta</taxon>
        <taxon>Embryophyta</taxon>
        <taxon>Tracheophyta</taxon>
        <taxon>Lycopodiopsida</taxon>
        <taxon>Lycopodiales</taxon>
        <taxon>Lycopodiaceae</taxon>
        <taxon>Lycopodioideae</taxon>
        <taxon>Diphasiastrum</taxon>
    </lineage>
</organism>
<evidence type="ECO:0000313" key="2">
    <source>
        <dbReference type="Proteomes" id="UP001162992"/>
    </source>
</evidence>
<proteinExistence type="predicted"/>
<accession>A0ACC2DQX0</accession>
<evidence type="ECO:0000313" key="1">
    <source>
        <dbReference type="EMBL" id="KAJ7556654.1"/>
    </source>
</evidence>
<gene>
    <name evidence="1" type="ORF">O6H91_05G091900</name>
</gene>
<sequence>MAPITTSPHLLFPVPPPPISSTSCKCSRSVHAFSSSQASPPTLVCFSQAASTTATTIARRRGRTGWRSRQTRISGMQESRLIAEELRKRERCIAAESNSEGTSVATSEPLSSEDDEDSVYVEQILKVLDILKTSRDMTFNEVKLTIVIEDPREVERRRQLGIEDERGCSRDDMANALVDVYEGRIPKDRAVLRELAKEMTAWPRLEDDGPLERSGPKQSLYAKVTDVGVDPAVASQRARVDWDAAAEINPGEGDKDFGETLPPVVGFSLLYLVSVLPIAIGIVVVLILFVNSLQ</sequence>
<name>A0ACC2DQX0_DIPCM</name>
<protein>
    <submittedName>
        <fullName evidence="1">Uncharacterized protein</fullName>
    </submittedName>
</protein>
<dbReference type="EMBL" id="CM055096">
    <property type="protein sequence ID" value="KAJ7556654.1"/>
    <property type="molecule type" value="Genomic_DNA"/>
</dbReference>
<comment type="caution">
    <text evidence="1">The sequence shown here is derived from an EMBL/GenBank/DDBJ whole genome shotgun (WGS) entry which is preliminary data.</text>
</comment>
<reference evidence="2" key="1">
    <citation type="journal article" date="2024" name="Proc. Natl. Acad. Sci. U.S.A.">
        <title>Extraordinary preservation of gene collinearity over three hundred million years revealed in homosporous lycophytes.</title>
        <authorList>
            <person name="Li C."/>
            <person name="Wickell D."/>
            <person name="Kuo L.Y."/>
            <person name="Chen X."/>
            <person name="Nie B."/>
            <person name="Liao X."/>
            <person name="Peng D."/>
            <person name="Ji J."/>
            <person name="Jenkins J."/>
            <person name="Williams M."/>
            <person name="Shu S."/>
            <person name="Plott C."/>
            <person name="Barry K."/>
            <person name="Rajasekar S."/>
            <person name="Grimwood J."/>
            <person name="Han X."/>
            <person name="Sun S."/>
            <person name="Hou Z."/>
            <person name="He W."/>
            <person name="Dai G."/>
            <person name="Sun C."/>
            <person name="Schmutz J."/>
            <person name="Leebens-Mack J.H."/>
            <person name="Li F.W."/>
            <person name="Wang L."/>
        </authorList>
    </citation>
    <scope>NUCLEOTIDE SEQUENCE [LARGE SCALE GENOMIC DNA]</scope>
    <source>
        <strain evidence="2">cv. PW_Plant_1</strain>
    </source>
</reference>
<dbReference type="Proteomes" id="UP001162992">
    <property type="component" value="Chromosome 5"/>
</dbReference>